<dbReference type="Proteomes" id="UP001601197">
    <property type="component" value="Unassembled WGS sequence"/>
</dbReference>
<dbReference type="CDD" id="cd06261">
    <property type="entry name" value="TM_PBP2"/>
    <property type="match status" value="1"/>
</dbReference>
<feature type="region of interest" description="Disordered" evidence="8">
    <location>
        <begin position="1"/>
        <end position="20"/>
    </location>
</feature>
<protein>
    <submittedName>
        <fullName evidence="10">ABC transporter permease</fullName>
    </submittedName>
</protein>
<evidence type="ECO:0000313" key="10">
    <source>
        <dbReference type="EMBL" id="MFE9168264.1"/>
    </source>
</evidence>
<dbReference type="EMBL" id="JBIAFJ010000001">
    <property type="protein sequence ID" value="MFE9168264.1"/>
    <property type="molecule type" value="Genomic_DNA"/>
</dbReference>
<name>A0ABW6KK26_9ACTN</name>
<organism evidence="10 11">
    <name type="scientific">Streptomyces kebangsaanensis</name>
    <dbReference type="NCBI Taxonomy" id="864058"/>
    <lineage>
        <taxon>Bacteria</taxon>
        <taxon>Bacillati</taxon>
        <taxon>Actinomycetota</taxon>
        <taxon>Actinomycetes</taxon>
        <taxon>Kitasatosporales</taxon>
        <taxon>Streptomycetaceae</taxon>
        <taxon>Streptomyces</taxon>
    </lineage>
</organism>
<evidence type="ECO:0000259" key="9">
    <source>
        <dbReference type="PROSITE" id="PS50928"/>
    </source>
</evidence>
<comment type="similarity">
    <text evidence="7">Belongs to the binding-protein-dependent transport system permease family.</text>
</comment>
<dbReference type="InterPro" id="IPR000515">
    <property type="entry name" value="MetI-like"/>
</dbReference>
<gene>
    <name evidence="10" type="ORF">ACFYNZ_01855</name>
</gene>
<evidence type="ECO:0000256" key="6">
    <source>
        <dbReference type="ARBA" id="ARBA00023136"/>
    </source>
</evidence>
<dbReference type="PANTHER" id="PTHR30151:SF20">
    <property type="entry name" value="ABC TRANSPORTER PERMEASE PROTEIN HI_0355-RELATED"/>
    <property type="match status" value="1"/>
</dbReference>
<evidence type="ECO:0000256" key="4">
    <source>
        <dbReference type="ARBA" id="ARBA00022692"/>
    </source>
</evidence>
<feature type="domain" description="ABC transmembrane type-1" evidence="9">
    <location>
        <begin position="79"/>
        <end position="263"/>
    </location>
</feature>
<keyword evidence="4 7" id="KW-0812">Transmembrane</keyword>
<keyword evidence="3" id="KW-1003">Cell membrane</keyword>
<feature type="transmembrane region" description="Helical" evidence="7">
    <location>
        <begin position="86"/>
        <end position="105"/>
    </location>
</feature>
<feature type="transmembrane region" description="Helical" evidence="7">
    <location>
        <begin position="117"/>
        <end position="139"/>
    </location>
</feature>
<keyword evidence="6 7" id="KW-0472">Membrane</keyword>
<evidence type="ECO:0000256" key="2">
    <source>
        <dbReference type="ARBA" id="ARBA00022448"/>
    </source>
</evidence>
<evidence type="ECO:0000256" key="3">
    <source>
        <dbReference type="ARBA" id="ARBA00022475"/>
    </source>
</evidence>
<sequence length="279" mass="30752">MATAQQMRTKTESAPKRPGGEEFRAWLSRTWPSVLVLIGAGVVWELAVEIFNVSSFVLAKPSEFIAATVEQRELLLTAAWVTTEEILYGFLLSVVVGVVLAVAIVRFEWLERAVYPLVVLFQVVPKVALAPIFILWFGYGLAPKLLLIVVIAFFPITLNMIVGLKAVDQDLLLLMKSVGSSRNQIMTRIQFPTSLPYLFAGMRIAITLAVIGAVVAEFAGARDGLGYLIQFASTQLDTPLMFAALTLVSLLGLVLYYGMSLLEFLLRRRFPHIKSAESA</sequence>
<keyword evidence="2 7" id="KW-0813">Transport</keyword>
<dbReference type="Gene3D" id="1.10.3720.10">
    <property type="entry name" value="MetI-like"/>
    <property type="match status" value="1"/>
</dbReference>
<feature type="transmembrane region" description="Helical" evidence="7">
    <location>
        <begin position="145"/>
        <end position="167"/>
    </location>
</feature>
<evidence type="ECO:0000256" key="5">
    <source>
        <dbReference type="ARBA" id="ARBA00022989"/>
    </source>
</evidence>
<dbReference type="PANTHER" id="PTHR30151">
    <property type="entry name" value="ALKANE SULFONATE ABC TRANSPORTER-RELATED, MEMBRANE SUBUNIT"/>
    <property type="match status" value="1"/>
</dbReference>
<accession>A0ABW6KK26</accession>
<feature type="compositionally biased region" description="Basic and acidic residues" evidence="8">
    <location>
        <begin position="9"/>
        <end position="20"/>
    </location>
</feature>
<reference evidence="10 11" key="1">
    <citation type="submission" date="2024-10" db="EMBL/GenBank/DDBJ databases">
        <title>The Natural Products Discovery Center: Release of the First 8490 Sequenced Strains for Exploring Actinobacteria Biosynthetic Diversity.</title>
        <authorList>
            <person name="Kalkreuter E."/>
            <person name="Kautsar S.A."/>
            <person name="Yang D."/>
            <person name="Bader C.D."/>
            <person name="Teijaro C.N."/>
            <person name="Fluegel L."/>
            <person name="Davis C.M."/>
            <person name="Simpson J.R."/>
            <person name="Lauterbach L."/>
            <person name="Steele A.D."/>
            <person name="Gui C."/>
            <person name="Meng S."/>
            <person name="Li G."/>
            <person name="Viehrig K."/>
            <person name="Ye F."/>
            <person name="Su P."/>
            <person name="Kiefer A.F."/>
            <person name="Nichols A."/>
            <person name="Cepeda A.J."/>
            <person name="Yan W."/>
            <person name="Fan B."/>
            <person name="Jiang Y."/>
            <person name="Adhikari A."/>
            <person name="Zheng C.-J."/>
            <person name="Schuster L."/>
            <person name="Cowan T.M."/>
            <person name="Smanski M.J."/>
            <person name="Chevrette M.G."/>
            <person name="De Carvalho L.P.S."/>
            <person name="Shen B."/>
        </authorList>
    </citation>
    <scope>NUCLEOTIDE SEQUENCE [LARGE SCALE GENOMIC DNA]</scope>
    <source>
        <strain evidence="10 11">NPDC007147</strain>
    </source>
</reference>
<feature type="transmembrane region" description="Helical" evidence="7">
    <location>
        <begin position="34"/>
        <end position="59"/>
    </location>
</feature>
<dbReference type="PROSITE" id="PS50928">
    <property type="entry name" value="ABC_TM1"/>
    <property type="match status" value="1"/>
</dbReference>
<keyword evidence="5 7" id="KW-1133">Transmembrane helix</keyword>
<dbReference type="SUPFAM" id="SSF161098">
    <property type="entry name" value="MetI-like"/>
    <property type="match status" value="1"/>
</dbReference>
<comment type="caution">
    <text evidence="10">The sequence shown here is derived from an EMBL/GenBank/DDBJ whole genome shotgun (WGS) entry which is preliminary data.</text>
</comment>
<evidence type="ECO:0000256" key="8">
    <source>
        <dbReference type="SAM" id="MobiDB-lite"/>
    </source>
</evidence>
<dbReference type="Pfam" id="PF00528">
    <property type="entry name" value="BPD_transp_1"/>
    <property type="match status" value="1"/>
</dbReference>
<dbReference type="RefSeq" id="WP_073951814.1">
    <property type="nucleotide sequence ID" value="NZ_JBIAFJ010000001.1"/>
</dbReference>
<evidence type="ECO:0000313" key="11">
    <source>
        <dbReference type="Proteomes" id="UP001601197"/>
    </source>
</evidence>
<evidence type="ECO:0000256" key="1">
    <source>
        <dbReference type="ARBA" id="ARBA00004651"/>
    </source>
</evidence>
<comment type="subcellular location">
    <subcellularLocation>
        <location evidence="1 7">Cell membrane</location>
        <topology evidence="1 7">Multi-pass membrane protein</topology>
    </subcellularLocation>
</comment>
<feature type="transmembrane region" description="Helical" evidence="7">
    <location>
        <begin position="240"/>
        <end position="266"/>
    </location>
</feature>
<proteinExistence type="inferred from homology"/>
<keyword evidence="11" id="KW-1185">Reference proteome</keyword>
<dbReference type="InterPro" id="IPR035906">
    <property type="entry name" value="MetI-like_sf"/>
</dbReference>
<evidence type="ECO:0000256" key="7">
    <source>
        <dbReference type="RuleBase" id="RU363032"/>
    </source>
</evidence>
<feature type="transmembrane region" description="Helical" evidence="7">
    <location>
        <begin position="195"/>
        <end position="220"/>
    </location>
</feature>